<dbReference type="SUPFAM" id="SSF56219">
    <property type="entry name" value="DNase I-like"/>
    <property type="match status" value="1"/>
</dbReference>
<dbReference type="RefSeq" id="WP_044236165.1">
    <property type="nucleotide sequence ID" value="NZ_ASRX01000005.1"/>
</dbReference>
<dbReference type="EMBL" id="ASRX01000005">
    <property type="protein sequence ID" value="EYF08211.1"/>
    <property type="molecule type" value="Genomic_DNA"/>
</dbReference>
<feature type="chain" id="PRO_5001496642" evidence="2">
    <location>
        <begin position="21"/>
        <end position="339"/>
    </location>
</feature>
<dbReference type="GO" id="GO:0004519">
    <property type="term" value="F:endonuclease activity"/>
    <property type="evidence" value="ECO:0007669"/>
    <property type="project" value="UniProtKB-KW"/>
</dbReference>
<feature type="domain" description="Endonuclease/exonuclease/phosphatase" evidence="3">
    <location>
        <begin position="73"/>
        <end position="302"/>
    </location>
</feature>
<organism evidence="4 5">
    <name type="scientific">Chondromyces apiculatus DSM 436</name>
    <dbReference type="NCBI Taxonomy" id="1192034"/>
    <lineage>
        <taxon>Bacteria</taxon>
        <taxon>Pseudomonadati</taxon>
        <taxon>Myxococcota</taxon>
        <taxon>Polyangia</taxon>
        <taxon>Polyangiales</taxon>
        <taxon>Polyangiaceae</taxon>
        <taxon>Chondromyces</taxon>
    </lineage>
</organism>
<feature type="region of interest" description="Disordered" evidence="1">
    <location>
        <begin position="25"/>
        <end position="67"/>
    </location>
</feature>
<keyword evidence="2" id="KW-0732">Signal</keyword>
<dbReference type="PANTHER" id="PTHR42834">
    <property type="entry name" value="ENDONUCLEASE/EXONUCLEASE/PHOSPHATASE FAMILY PROTEIN (AFU_ORTHOLOGUE AFUA_3G09210)"/>
    <property type="match status" value="1"/>
</dbReference>
<evidence type="ECO:0000313" key="4">
    <source>
        <dbReference type="EMBL" id="EYF08211.1"/>
    </source>
</evidence>
<dbReference type="InterPro" id="IPR005135">
    <property type="entry name" value="Endo/exonuclease/phosphatase"/>
</dbReference>
<evidence type="ECO:0000256" key="1">
    <source>
        <dbReference type="SAM" id="MobiDB-lite"/>
    </source>
</evidence>
<comment type="caution">
    <text evidence="4">The sequence shown here is derived from an EMBL/GenBank/DDBJ whole genome shotgun (WGS) entry which is preliminary data.</text>
</comment>
<dbReference type="PROSITE" id="PS51257">
    <property type="entry name" value="PROKAR_LIPOPROTEIN"/>
    <property type="match status" value="1"/>
</dbReference>
<gene>
    <name evidence="4" type="ORF">CAP_5972</name>
</gene>
<dbReference type="Proteomes" id="UP000019678">
    <property type="component" value="Unassembled WGS sequence"/>
</dbReference>
<dbReference type="Gene3D" id="3.60.10.10">
    <property type="entry name" value="Endonuclease/exonuclease/phosphatase"/>
    <property type="match status" value="1"/>
</dbReference>
<evidence type="ECO:0000313" key="5">
    <source>
        <dbReference type="Proteomes" id="UP000019678"/>
    </source>
</evidence>
<keyword evidence="4" id="KW-0269">Exonuclease</keyword>
<feature type="signal peptide" evidence="2">
    <location>
        <begin position="1"/>
        <end position="20"/>
    </location>
</feature>
<dbReference type="OrthoDB" id="1398885at2"/>
<keyword evidence="5" id="KW-1185">Reference proteome</keyword>
<keyword evidence="4" id="KW-0255">Endonuclease</keyword>
<evidence type="ECO:0000256" key="2">
    <source>
        <dbReference type="SAM" id="SignalP"/>
    </source>
</evidence>
<accession>A0A017THX7</accession>
<dbReference type="GO" id="GO:0004527">
    <property type="term" value="F:exonuclease activity"/>
    <property type="evidence" value="ECO:0007669"/>
    <property type="project" value="UniProtKB-KW"/>
</dbReference>
<proteinExistence type="predicted"/>
<dbReference type="eggNOG" id="COG3021">
    <property type="taxonomic scope" value="Bacteria"/>
</dbReference>
<keyword evidence="4" id="KW-0540">Nuclease</keyword>
<dbReference type="InterPro" id="IPR036691">
    <property type="entry name" value="Endo/exonu/phosph_ase_sf"/>
</dbReference>
<keyword evidence="4" id="KW-0378">Hydrolase</keyword>
<evidence type="ECO:0000259" key="3">
    <source>
        <dbReference type="Pfam" id="PF19580"/>
    </source>
</evidence>
<dbReference type="AlphaFoldDB" id="A0A017THX7"/>
<name>A0A017THX7_9BACT</name>
<dbReference type="PANTHER" id="PTHR42834:SF1">
    <property type="entry name" value="ENDONUCLEASE_EXONUCLEASE_PHOSPHATASE FAMILY PROTEIN (AFU_ORTHOLOGUE AFUA_3G09210)"/>
    <property type="match status" value="1"/>
</dbReference>
<feature type="compositionally biased region" description="Gly residues" evidence="1">
    <location>
        <begin position="43"/>
        <end position="62"/>
    </location>
</feature>
<reference evidence="4 5" key="1">
    <citation type="submission" date="2013-05" db="EMBL/GenBank/DDBJ databases">
        <title>Genome assembly of Chondromyces apiculatus DSM 436.</title>
        <authorList>
            <person name="Sharma G."/>
            <person name="Khatri I."/>
            <person name="Kaur C."/>
            <person name="Mayilraj S."/>
            <person name="Subramanian S."/>
        </authorList>
    </citation>
    <scope>NUCLEOTIDE SEQUENCE [LARGE SCALE GENOMIC DNA]</scope>
    <source>
        <strain evidence="4 5">DSM 436</strain>
    </source>
</reference>
<sequence length="339" mass="35444">MFRFLRLAPAASILTFALLAAGGCRTPGSEEQPSGSTSTSTSGEGGSGAAGGGGGDGGGGGKAPPEQLKVLNWNTQNFFDDVNNSSAPNETVVSTATYQAQRAAVGAVLRQLDPDVVILQEVENLEILAALNETELGGAYAHQALIEGNDTRGINIGALSKVPFDDVVSNRDDSFVQSGTNGPSYRFARDAVELHLTHGGRHVVLIGVHFISKSSASNDDKRLAEAQHTRGIADEITTADPTAAIAILGDYNDLPESPSVKAIEGSGSSAYQDTAMLVPSVDRWSYDYQGQLELVDHQIVNPVLRSMLVEGSPQILHSATAEEASDHAPIMATYSLSAP</sequence>
<dbReference type="Pfam" id="PF19580">
    <property type="entry name" value="Exo_endo_phos_3"/>
    <property type="match status" value="1"/>
</dbReference>
<feature type="compositionally biased region" description="Low complexity" evidence="1">
    <location>
        <begin position="27"/>
        <end position="42"/>
    </location>
</feature>
<protein>
    <submittedName>
        <fullName evidence="4">Endonuclease/exonuclease/phosphatase</fullName>
    </submittedName>
</protein>
<dbReference type="STRING" id="1192034.CAP_5972"/>